<dbReference type="InterPro" id="IPR029044">
    <property type="entry name" value="Nucleotide-diphossugar_trans"/>
</dbReference>
<comment type="caution">
    <text evidence="2">The sequence shown here is derived from an EMBL/GenBank/DDBJ whole genome shotgun (WGS) entry which is preliminary data.</text>
</comment>
<dbReference type="GO" id="GO:0016758">
    <property type="term" value="F:hexosyltransferase activity"/>
    <property type="evidence" value="ECO:0007669"/>
    <property type="project" value="UniProtKB-ARBA"/>
</dbReference>
<gene>
    <name evidence="2" type="ORF">C666_04325</name>
</gene>
<reference evidence="2 3" key="1">
    <citation type="submission" date="2012-09" db="EMBL/GenBank/DDBJ databases">
        <title>Draft Genome Sequences of 6 Strains from Genus Thauera.</title>
        <authorList>
            <person name="Liu B."/>
            <person name="Shapleigh J.P."/>
            <person name="Frostegard A.H."/>
        </authorList>
    </citation>
    <scope>NUCLEOTIDE SEQUENCE [LARGE SCALE GENOMIC DNA]</scope>
    <source>
        <strain evidence="3">47Lol / DSM 12138</strain>
    </source>
</reference>
<proteinExistence type="predicted"/>
<dbReference type="OrthoDB" id="433681at2"/>
<accession>N6ZCN3</accession>
<evidence type="ECO:0000313" key="3">
    <source>
        <dbReference type="Proteomes" id="UP000013232"/>
    </source>
</evidence>
<dbReference type="eggNOG" id="COG1216">
    <property type="taxonomic scope" value="Bacteria"/>
</dbReference>
<dbReference type="SUPFAM" id="SSF53448">
    <property type="entry name" value="Nucleotide-diphospho-sugar transferases"/>
    <property type="match status" value="1"/>
</dbReference>
<organism evidence="2 3">
    <name type="scientific">Thauera linaloolentis (strain DSM 12138 / JCM 21573 / CCUG 41526 / CIP 105981 / IAM 15112 / NBRC 102519 / 47Lol)</name>
    <dbReference type="NCBI Taxonomy" id="1123367"/>
    <lineage>
        <taxon>Bacteria</taxon>
        <taxon>Pseudomonadati</taxon>
        <taxon>Pseudomonadota</taxon>
        <taxon>Betaproteobacteria</taxon>
        <taxon>Rhodocyclales</taxon>
        <taxon>Zoogloeaceae</taxon>
        <taxon>Thauera</taxon>
    </lineage>
</organism>
<dbReference type="InterPro" id="IPR001173">
    <property type="entry name" value="Glyco_trans_2-like"/>
</dbReference>
<dbReference type="PANTHER" id="PTHR22916">
    <property type="entry name" value="GLYCOSYLTRANSFERASE"/>
    <property type="match status" value="1"/>
</dbReference>
<keyword evidence="3" id="KW-1185">Reference proteome</keyword>
<dbReference type="RefSeq" id="WP_004334250.1">
    <property type="nucleotide sequence ID" value="NZ_AMXE01000008.1"/>
</dbReference>
<sequence length="306" mass="33592">MSLPEPLITVVIPAYNYAATLARAVASVLPQLDDGPAELIVIDDGSTDATPQVIDALCKAHPGRFRAIRKENGGLSSVRNRGIREARGGYLVFLDADDEMLPGALAAFAAHVGAHPETRLVVGGHDAIEAGGRRRMHLPAELPADPFGRVKGYLLDKHISLTNGACAMHKQVFERGAYPEHFRSAEDIPVFTQVLAHYPCTVLARPQALIYKHDDSLRHQFSHAKAGGLALVDEVFSPQRLGAGFEALRPAYYVQRCLSLFRSAYLAGDAAAAREYFRRALAQDWRVLFKTAYSRKALRLWLRGRA</sequence>
<dbReference type="CDD" id="cd00761">
    <property type="entry name" value="Glyco_tranf_GTA_type"/>
    <property type="match status" value="1"/>
</dbReference>
<dbReference type="Proteomes" id="UP000013232">
    <property type="component" value="Unassembled WGS sequence"/>
</dbReference>
<dbReference type="PANTHER" id="PTHR22916:SF3">
    <property type="entry name" value="UDP-GLCNAC:BETAGAL BETA-1,3-N-ACETYLGLUCOSAMINYLTRANSFERASE-LIKE PROTEIN 1"/>
    <property type="match status" value="1"/>
</dbReference>
<dbReference type="AlphaFoldDB" id="N6ZCN3"/>
<name>N6ZCN3_THAL4</name>
<protein>
    <submittedName>
        <fullName evidence="2">Glycosyl transferase</fullName>
    </submittedName>
</protein>
<dbReference type="STRING" id="1123367.GCA_000621305_00486"/>
<dbReference type="Pfam" id="PF00535">
    <property type="entry name" value="Glycos_transf_2"/>
    <property type="match status" value="1"/>
</dbReference>
<evidence type="ECO:0000313" key="2">
    <source>
        <dbReference type="EMBL" id="ENO89914.1"/>
    </source>
</evidence>
<dbReference type="EMBL" id="AMXE01000008">
    <property type="protein sequence ID" value="ENO89914.1"/>
    <property type="molecule type" value="Genomic_DNA"/>
</dbReference>
<keyword evidence="2" id="KW-0808">Transferase</keyword>
<feature type="domain" description="Glycosyltransferase 2-like" evidence="1">
    <location>
        <begin position="9"/>
        <end position="174"/>
    </location>
</feature>
<dbReference type="Gene3D" id="3.90.550.10">
    <property type="entry name" value="Spore Coat Polysaccharide Biosynthesis Protein SpsA, Chain A"/>
    <property type="match status" value="1"/>
</dbReference>
<evidence type="ECO:0000259" key="1">
    <source>
        <dbReference type="Pfam" id="PF00535"/>
    </source>
</evidence>